<dbReference type="Gene3D" id="2.60.290.11">
    <property type="entry name" value="TM1070-like"/>
    <property type="match status" value="1"/>
</dbReference>
<dbReference type="EMBL" id="JACZZA010000008">
    <property type="protein sequence ID" value="MBE1161549.1"/>
    <property type="molecule type" value="Genomic_DNA"/>
</dbReference>
<dbReference type="RefSeq" id="WP_192556391.1">
    <property type="nucleotide sequence ID" value="NZ_JACZZA010000008.1"/>
</dbReference>
<dbReference type="PIRSF" id="PIRSF008711">
    <property type="entry name" value="UCP008711"/>
    <property type="match status" value="1"/>
</dbReference>
<accession>A0ABR9GBX1</accession>
<sequence length="144" mass="15837">MPTVPPEKSQAAWRPTDNAALGHRLWAIAEGYIPSETQHAGSSSLASHETACLLNTNDTDANICISIYFSNREPVGPYRVIVPARRTLHLRFDDLADPEPIPRDTDYASVIVSDVPIVVQHTRLDSRDSALALISTLAYAEHHP</sequence>
<dbReference type="SUPFAM" id="SSF89232">
    <property type="entry name" value="Hypothetical protein TM1070"/>
    <property type="match status" value="1"/>
</dbReference>
<evidence type="ECO:0000313" key="1">
    <source>
        <dbReference type="EMBL" id="MBE1161549.1"/>
    </source>
</evidence>
<protein>
    <submittedName>
        <fullName evidence="1">Sensory rhodopsin transducer</fullName>
    </submittedName>
</protein>
<name>A0ABR9GBX1_9GAMM</name>
<dbReference type="InterPro" id="IPR036698">
    <property type="entry name" value="TM1070-like_sf"/>
</dbReference>
<keyword evidence="2" id="KW-1185">Reference proteome</keyword>
<comment type="caution">
    <text evidence="1">The sequence shown here is derived from an EMBL/GenBank/DDBJ whole genome shotgun (WGS) entry which is preliminary data.</text>
</comment>
<reference evidence="1 2" key="1">
    <citation type="submission" date="2020-09" db="EMBL/GenBank/DDBJ databases">
        <title>Dyella sp. 7MK23 isolated from forest soil.</title>
        <authorList>
            <person name="Fu J."/>
        </authorList>
    </citation>
    <scope>NUCLEOTIDE SEQUENCE [LARGE SCALE GENOMIC DNA]</scope>
    <source>
        <strain evidence="1 2">7MK23</strain>
    </source>
</reference>
<dbReference type="Proteomes" id="UP000651010">
    <property type="component" value="Unassembled WGS sequence"/>
</dbReference>
<evidence type="ECO:0000313" key="2">
    <source>
        <dbReference type="Proteomes" id="UP000651010"/>
    </source>
</evidence>
<organism evidence="1 2">
    <name type="scientific">Dyella acidiphila</name>
    <dbReference type="NCBI Taxonomy" id="2775866"/>
    <lineage>
        <taxon>Bacteria</taxon>
        <taxon>Pseudomonadati</taxon>
        <taxon>Pseudomonadota</taxon>
        <taxon>Gammaproteobacteria</taxon>
        <taxon>Lysobacterales</taxon>
        <taxon>Rhodanobacteraceae</taxon>
        <taxon>Dyella</taxon>
    </lineage>
</organism>
<gene>
    <name evidence="1" type="ORF">IGX34_14285</name>
</gene>
<dbReference type="Pfam" id="PF07100">
    <property type="entry name" value="ASRT"/>
    <property type="match status" value="1"/>
</dbReference>
<dbReference type="InterPro" id="IPR009794">
    <property type="entry name" value="ASRT"/>
</dbReference>
<proteinExistence type="predicted"/>